<protein>
    <submittedName>
        <fullName evidence="1">Uncharacterized protein</fullName>
    </submittedName>
</protein>
<keyword evidence="2" id="KW-1185">Reference proteome</keyword>
<accession>A0A0N7L4P7</accession>
<dbReference type="Proteomes" id="UP000054928">
    <property type="component" value="Unassembled WGS sequence"/>
</dbReference>
<reference evidence="2" key="1">
    <citation type="submission" date="2014-09" db="EMBL/GenBank/DDBJ databases">
        <authorList>
            <person name="Sharma Rahul"/>
            <person name="Thines Marco"/>
        </authorList>
    </citation>
    <scope>NUCLEOTIDE SEQUENCE [LARGE SCALE GENOMIC DNA]</scope>
</reference>
<sequence length="102" mass="11595">MANPFSCTSSNFGVRKLVALFLYVSGDFVHDISILLINQIINRSGLMVWTFSISDFIMRASCTSTDNSLRFPCMPHQHISALKLPIIYRLMIDEGHKRIECV</sequence>
<name>A0A0N7L4P7_PLAHL</name>
<evidence type="ECO:0000313" key="1">
    <source>
        <dbReference type="EMBL" id="CEG39267.1"/>
    </source>
</evidence>
<dbReference type="RefSeq" id="XP_024575636.1">
    <property type="nucleotide sequence ID" value="XM_024724795.1"/>
</dbReference>
<dbReference type="AlphaFoldDB" id="A0A0N7L4P7"/>
<organism evidence="1 2">
    <name type="scientific">Plasmopara halstedii</name>
    <name type="common">Downy mildew of sunflower</name>
    <dbReference type="NCBI Taxonomy" id="4781"/>
    <lineage>
        <taxon>Eukaryota</taxon>
        <taxon>Sar</taxon>
        <taxon>Stramenopiles</taxon>
        <taxon>Oomycota</taxon>
        <taxon>Peronosporomycetes</taxon>
        <taxon>Peronosporales</taxon>
        <taxon>Peronosporaceae</taxon>
        <taxon>Plasmopara</taxon>
    </lineage>
</organism>
<proteinExistence type="predicted"/>
<dbReference type="GeneID" id="36404373"/>
<dbReference type="EMBL" id="CCYD01000409">
    <property type="protein sequence ID" value="CEG39267.1"/>
    <property type="molecule type" value="Genomic_DNA"/>
</dbReference>
<evidence type="ECO:0000313" key="2">
    <source>
        <dbReference type="Proteomes" id="UP000054928"/>
    </source>
</evidence>